<sequence>MILITDELRTRLLANGAAETGTNHVPVVKLFNPVGAATWLLTELDKDGDTLFGLCDLGFGFPELGSISLAELEAVKGPLGLGIERDLYFAPHFPLTVYAEAARVAGRIAEAEQLLRHAAEALALSHFELPPDEADDKRR</sequence>
<accession>A0A1C2E1F4</accession>
<proteinExistence type="predicted"/>
<organism evidence="1 2">
    <name type="scientific">Mesorhizobium hungaricum</name>
    <dbReference type="NCBI Taxonomy" id="1566387"/>
    <lineage>
        <taxon>Bacteria</taxon>
        <taxon>Pseudomonadati</taxon>
        <taxon>Pseudomonadota</taxon>
        <taxon>Alphaproteobacteria</taxon>
        <taxon>Hyphomicrobiales</taxon>
        <taxon>Phyllobacteriaceae</taxon>
        <taxon>Mesorhizobium</taxon>
    </lineage>
</organism>
<gene>
    <name evidence="1" type="ORF">QV13_08680</name>
</gene>
<dbReference type="Proteomes" id="UP000094412">
    <property type="component" value="Unassembled WGS sequence"/>
</dbReference>
<evidence type="ECO:0000313" key="1">
    <source>
        <dbReference type="EMBL" id="OCX20736.1"/>
    </source>
</evidence>
<dbReference type="STRING" id="1566387.QV13_08680"/>
<comment type="caution">
    <text evidence="1">The sequence shown here is derived from an EMBL/GenBank/DDBJ whole genome shotgun (WGS) entry which is preliminary data.</text>
</comment>
<evidence type="ECO:0000313" key="2">
    <source>
        <dbReference type="Proteomes" id="UP000094412"/>
    </source>
</evidence>
<reference evidence="1 2" key="1">
    <citation type="submission" date="2016-08" db="EMBL/GenBank/DDBJ databases">
        <title>Whole genome sequence of Mesorhizobium sp. strain UASWS1009 isolated from industrial sewage.</title>
        <authorList>
            <person name="Crovadore J."/>
            <person name="Calmin G."/>
            <person name="Chablais R."/>
            <person name="Cochard B."/>
            <person name="Lefort F."/>
        </authorList>
    </citation>
    <scope>NUCLEOTIDE SEQUENCE [LARGE SCALE GENOMIC DNA]</scope>
    <source>
        <strain evidence="1 2">UASWS1009</strain>
    </source>
</reference>
<name>A0A1C2E1F4_9HYPH</name>
<dbReference type="AlphaFoldDB" id="A0A1C2E1F4"/>
<keyword evidence="1" id="KW-0255">Endonuclease</keyword>
<keyword evidence="1" id="KW-0540">Nuclease</keyword>
<dbReference type="GO" id="GO:0004519">
    <property type="term" value="F:endonuclease activity"/>
    <property type="evidence" value="ECO:0007669"/>
    <property type="project" value="UniProtKB-KW"/>
</dbReference>
<protein>
    <submittedName>
        <fullName evidence="1">Single-stranded DNA endonuclease</fullName>
    </submittedName>
</protein>
<dbReference type="OrthoDB" id="1070337at2"/>
<keyword evidence="2" id="KW-1185">Reference proteome</keyword>
<dbReference type="RefSeq" id="WP_065997668.1">
    <property type="nucleotide sequence ID" value="NZ_MDEO01000029.1"/>
</dbReference>
<dbReference type="InterPro" id="IPR021341">
    <property type="entry name" value="DUF2958"/>
</dbReference>
<dbReference type="EMBL" id="MDEO01000029">
    <property type="protein sequence ID" value="OCX20736.1"/>
    <property type="molecule type" value="Genomic_DNA"/>
</dbReference>
<dbReference type="Pfam" id="PF11171">
    <property type="entry name" value="DUF2958"/>
    <property type="match status" value="1"/>
</dbReference>
<keyword evidence="1" id="KW-0378">Hydrolase</keyword>